<keyword evidence="2 5" id="KW-0963">Cytoplasm</keyword>
<feature type="region of interest" description="Disordered" evidence="6">
    <location>
        <begin position="139"/>
        <end position="172"/>
    </location>
</feature>
<dbReference type="GO" id="GO:0000922">
    <property type="term" value="C:spindle pole"/>
    <property type="evidence" value="ECO:0007669"/>
    <property type="project" value="InterPro"/>
</dbReference>
<dbReference type="PANTHER" id="PTHR19302">
    <property type="entry name" value="GAMMA TUBULIN COMPLEX PROTEIN"/>
    <property type="match status" value="1"/>
</dbReference>
<evidence type="ECO:0000256" key="4">
    <source>
        <dbReference type="ARBA" id="ARBA00023212"/>
    </source>
</evidence>
<name>A0A0C9MTJ1_9FUNG</name>
<comment type="similarity">
    <text evidence="1 5">Belongs to the TUBGCP family.</text>
</comment>
<dbReference type="GO" id="GO:0051225">
    <property type="term" value="P:spindle assembly"/>
    <property type="evidence" value="ECO:0007669"/>
    <property type="project" value="TreeGrafter"/>
</dbReference>
<evidence type="ECO:0000259" key="7">
    <source>
        <dbReference type="Pfam" id="PF04130"/>
    </source>
</evidence>
<dbReference type="GO" id="GO:0007020">
    <property type="term" value="P:microtubule nucleation"/>
    <property type="evidence" value="ECO:0007669"/>
    <property type="project" value="InterPro"/>
</dbReference>
<evidence type="ECO:0000313" key="10">
    <source>
        <dbReference type="Proteomes" id="UP000053815"/>
    </source>
</evidence>
<reference evidence="9" key="1">
    <citation type="submission" date="2014-09" db="EMBL/GenBank/DDBJ databases">
        <title>Draft genome sequence of an oleaginous Mucoromycotina fungus Mucor ambiguus NBRC6742.</title>
        <authorList>
            <person name="Takeda I."/>
            <person name="Yamane N."/>
            <person name="Morita T."/>
            <person name="Tamano K."/>
            <person name="Machida M."/>
            <person name="Baker S."/>
            <person name="Koike H."/>
        </authorList>
    </citation>
    <scope>NUCLEOTIDE SEQUENCE</scope>
    <source>
        <strain evidence="9">NBRC 6742</strain>
    </source>
</reference>
<accession>A0A0C9MTJ1</accession>
<protein>
    <recommendedName>
        <fullName evidence="5">Spindle pole body component</fullName>
    </recommendedName>
</protein>
<dbReference type="EMBL" id="DF836379">
    <property type="protein sequence ID" value="GAN05393.1"/>
    <property type="molecule type" value="Genomic_DNA"/>
</dbReference>
<feature type="compositionally biased region" description="Acidic residues" evidence="6">
    <location>
        <begin position="148"/>
        <end position="167"/>
    </location>
</feature>
<feature type="domain" description="Gamma tubulin complex component C-terminal" evidence="7">
    <location>
        <begin position="649"/>
        <end position="915"/>
    </location>
</feature>
<gene>
    <name evidence="9" type="ORF">MAM1_0090d04863</name>
</gene>
<dbReference type="InterPro" id="IPR007259">
    <property type="entry name" value="GCP"/>
</dbReference>
<evidence type="ECO:0000313" key="9">
    <source>
        <dbReference type="EMBL" id="GAN05393.1"/>
    </source>
</evidence>
<dbReference type="InterPro" id="IPR040457">
    <property type="entry name" value="GCP_C"/>
</dbReference>
<dbReference type="Proteomes" id="UP000053815">
    <property type="component" value="Unassembled WGS sequence"/>
</dbReference>
<keyword evidence="10" id="KW-1185">Reference proteome</keyword>
<dbReference type="PANTHER" id="PTHR19302:SF33">
    <property type="entry name" value="GAMMA-TUBULIN COMPLEX COMPONENT 5"/>
    <property type="match status" value="1"/>
</dbReference>
<evidence type="ECO:0000259" key="8">
    <source>
        <dbReference type="Pfam" id="PF17681"/>
    </source>
</evidence>
<dbReference type="GO" id="GO:0043015">
    <property type="term" value="F:gamma-tubulin binding"/>
    <property type="evidence" value="ECO:0007669"/>
    <property type="project" value="InterPro"/>
</dbReference>
<dbReference type="InterPro" id="IPR042241">
    <property type="entry name" value="GCP_C_sf"/>
</dbReference>
<dbReference type="GO" id="GO:0005816">
    <property type="term" value="C:spindle pole body"/>
    <property type="evidence" value="ECO:0007669"/>
    <property type="project" value="UniProtKB-ARBA"/>
</dbReference>
<proteinExistence type="inferred from homology"/>
<dbReference type="GO" id="GO:0000278">
    <property type="term" value="P:mitotic cell cycle"/>
    <property type="evidence" value="ECO:0007669"/>
    <property type="project" value="TreeGrafter"/>
</dbReference>
<dbReference type="GO" id="GO:0031122">
    <property type="term" value="P:cytoplasmic microtubule organization"/>
    <property type="evidence" value="ECO:0007669"/>
    <property type="project" value="TreeGrafter"/>
</dbReference>
<dbReference type="OrthoDB" id="66546at2759"/>
<dbReference type="STRING" id="91626.A0A0C9MTJ1"/>
<dbReference type="CDD" id="cd22572">
    <property type="entry name" value="GCP5_NTD"/>
    <property type="match status" value="1"/>
</dbReference>
<keyword evidence="3 5" id="KW-0493">Microtubule</keyword>
<evidence type="ECO:0000256" key="1">
    <source>
        <dbReference type="ARBA" id="ARBA00010337"/>
    </source>
</evidence>
<dbReference type="GO" id="GO:0005874">
    <property type="term" value="C:microtubule"/>
    <property type="evidence" value="ECO:0007669"/>
    <property type="project" value="UniProtKB-KW"/>
</dbReference>
<sequence>MDRSSLLEQLVSKLTSLQPNSPEWKRAIKTADYTLRYDKCTSTSEQEVTNRLNGLAEKFSIKGHHDLSQAILAHNKEFLKPSRPLGEQDTNQSILKYDTLQLLLSLSSSSNQDYSYIPSIKHTTEKILTWQDVIDDSPLEGDHWQTWPEEDEDSEDEEDEDNDDYELNQDSIAARTTTQKRTLLGDLSDFKFDFTSKIKLDKREDQEGLNHLVSQQYWRNEYRLPRQNTAHVNLLQKPCQMSDALERIIYNEAERSQLKTISEANIVREVLSLLRGYRSVVYVYQEGQFVLNQQYIVQHLSQHALSHLLQEFCQYGNIIAELRQLCSKTIHDIQHGQTNQAFAATIFQSLMDFDSTLSVMELNASIITSNAAQSISLLQLRNTLDSSLQSFKAVYDIAVDAPYSQGNARSISTYLIATLYDRALVAQSSGQQAMYDTLLFVLEKTLVPYGEIMDDWIFYGSLQCDKAHEFFVTRKDHVSMQDSNFWVQGFSTESVETRDYTCFSCPLFDPAFMNRIFFTGKAVNLLGQIERHNQHMDQVQRSFQSLMQEHVCVKPAFIKPVKMSIPQTSTSTVEVDLVTSALFPINASSARRLRHQQPQTQWQQDQQQMSDMGFLLDQDIMDCAVAYIEQPYNKAADTLNSVLHQGCGLTQQLESLASIYLMLENDLMHSFCEALYAQMDNKETWCDSRILNRTFAESSKVSGYDETVYIDLASNRSPATNKSTTQASYLEMIQFNVKIAWPLNIFIQQERLPSYSKIQRFLFRLKRAKYVMEKKTLFRGRFKMEKSDARAMRFYSIRMRILWFINAFWRYMMTTILHAETIDFRGKLSISKDADEITALHNSYVRRIVDRCLLNEKASAIKKSIISIFDMAEQMMLMFEQYMQSTTLPLEEDLLAFDTRMSAIEKDFTRANEFISISLTILGKKGGFPWLESLAASLSAQ</sequence>
<comment type="subcellular location">
    <subcellularLocation>
        <location evidence="5">Cytoplasm</location>
        <location evidence="5">Cytoskeleton</location>
        <location evidence="5">Microtubule organizing center</location>
    </subcellularLocation>
</comment>
<dbReference type="GO" id="GO:0051011">
    <property type="term" value="F:microtubule minus-end binding"/>
    <property type="evidence" value="ECO:0007669"/>
    <property type="project" value="TreeGrafter"/>
</dbReference>
<keyword evidence="4 5" id="KW-0206">Cytoskeleton</keyword>
<evidence type="ECO:0000256" key="6">
    <source>
        <dbReference type="SAM" id="MobiDB-lite"/>
    </source>
</evidence>
<dbReference type="Pfam" id="PF17681">
    <property type="entry name" value="GCP_N_terminal"/>
    <property type="match status" value="1"/>
</dbReference>
<feature type="domain" description="Gamma tubulin complex component protein N-terminal" evidence="8">
    <location>
        <begin position="267"/>
        <end position="548"/>
    </location>
</feature>
<evidence type="ECO:0000256" key="3">
    <source>
        <dbReference type="ARBA" id="ARBA00022701"/>
    </source>
</evidence>
<dbReference type="GO" id="GO:0051321">
    <property type="term" value="P:meiotic cell cycle"/>
    <property type="evidence" value="ECO:0007669"/>
    <property type="project" value="TreeGrafter"/>
</dbReference>
<dbReference type="AlphaFoldDB" id="A0A0C9MTJ1"/>
<dbReference type="Pfam" id="PF04130">
    <property type="entry name" value="GCP_C_terminal"/>
    <property type="match status" value="1"/>
</dbReference>
<dbReference type="InterPro" id="IPR041470">
    <property type="entry name" value="GCP_N"/>
</dbReference>
<organism evidence="9">
    <name type="scientific">Mucor ambiguus</name>
    <dbReference type="NCBI Taxonomy" id="91626"/>
    <lineage>
        <taxon>Eukaryota</taxon>
        <taxon>Fungi</taxon>
        <taxon>Fungi incertae sedis</taxon>
        <taxon>Mucoromycota</taxon>
        <taxon>Mucoromycotina</taxon>
        <taxon>Mucoromycetes</taxon>
        <taxon>Mucorales</taxon>
        <taxon>Mucorineae</taxon>
        <taxon>Mucoraceae</taxon>
        <taxon>Mucor</taxon>
    </lineage>
</organism>
<evidence type="ECO:0000256" key="5">
    <source>
        <dbReference type="RuleBase" id="RU363050"/>
    </source>
</evidence>
<dbReference type="Gene3D" id="1.20.120.1900">
    <property type="entry name" value="Gamma-tubulin complex, C-terminal domain"/>
    <property type="match status" value="1"/>
</dbReference>
<dbReference type="InterPro" id="IPR059169">
    <property type="entry name" value="GCP5_N_ext"/>
</dbReference>
<dbReference type="GO" id="GO:0000930">
    <property type="term" value="C:gamma-tubulin complex"/>
    <property type="evidence" value="ECO:0007669"/>
    <property type="project" value="TreeGrafter"/>
</dbReference>
<evidence type="ECO:0000256" key="2">
    <source>
        <dbReference type="ARBA" id="ARBA00022490"/>
    </source>
</evidence>